<reference evidence="2" key="1">
    <citation type="submission" date="2016-04" db="EMBL/GenBank/DDBJ databases">
        <authorList>
            <person name="Nguyen H.D."/>
            <person name="Samba Siva P."/>
            <person name="Cullis J."/>
            <person name="Levesque C.A."/>
            <person name="Hambleton S."/>
        </authorList>
    </citation>
    <scope>NUCLEOTIDE SEQUENCE</scope>
    <source>
        <strain evidence="2">DAOMC 236426</strain>
    </source>
</reference>
<dbReference type="Proteomes" id="UP000077684">
    <property type="component" value="Unassembled WGS sequence"/>
</dbReference>
<feature type="non-terminal residue" evidence="2">
    <location>
        <position position="1"/>
    </location>
</feature>
<feature type="compositionally biased region" description="Polar residues" evidence="1">
    <location>
        <begin position="213"/>
        <end position="242"/>
    </location>
</feature>
<feature type="region of interest" description="Disordered" evidence="1">
    <location>
        <begin position="26"/>
        <end position="48"/>
    </location>
</feature>
<feature type="compositionally biased region" description="Polar residues" evidence="1">
    <location>
        <begin position="320"/>
        <end position="342"/>
    </location>
</feature>
<feature type="compositionally biased region" description="Low complexity" evidence="1">
    <location>
        <begin position="303"/>
        <end position="317"/>
    </location>
</feature>
<reference evidence="2" key="2">
    <citation type="journal article" date="2019" name="IMA Fungus">
        <title>Genome sequencing and comparison of five Tilletia species to identify candidate genes for the detection of regulated species infecting wheat.</title>
        <authorList>
            <person name="Nguyen H.D.T."/>
            <person name="Sultana T."/>
            <person name="Kesanakurti P."/>
            <person name="Hambleton S."/>
        </authorList>
    </citation>
    <scope>NUCLEOTIDE SEQUENCE</scope>
    <source>
        <strain evidence="2">DAOMC 236426</strain>
    </source>
</reference>
<evidence type="ECO:0000313" key="3">
    <source>
        <dbReference type="Proteomes" id="UP000077684"/>
    </source>
</evidence>
<evidence type="ECO:0000256" key="1">
    <source>
        <dbReference type="SAM" id="MobiDB-lite"/>
    </source>
</evidence>
<feature type="region of interest" description="Disordered" evidence="1">
    <location>
        <begin position="202"/>
        <end position="269"/>
    </location>
</feature>
<comment type="caution">
    <text evidence="2">The sequence shown here is derived from an EMBL/GenBank/DDBJ whole genome shotgun (WGS) entry which is preliminary data.</text>
</comment>
<dbReference type="AlphaFoldDB" id="A0A8X7MLJ2"/>
<feature type="compositionally biased region" description="Low complexity" evidence="1">
    <location>
        <begin position="393"/>
        <end position="419"/>
    </location>
</feature>
<protein>
    <submittedName>
        <fullName evidence="2">Uncharacterized protein</fullName>
    </submittedName>
</protein>
<dbReference type="EMBL" id="LWDE02001603">
    <property type="protein sequence ID" value="KAE8239776.1"/>
    <property type="molecule type" value="Genomic_DNA"/>
</dbReference>
<evidence type="ECO:0000313" key="2">
    <source>
        <dbReference type="EMBL" id="KAE8239776.1"/>
    </source>
</evidence>
<feature type="compositionally biased region" description="Polar residues" evidence="1">
    <location>
        <begin position="26"/>
        <end position="43"/>
    </location>
</feature>
<gene>
    <name evidence="2" type="ORF">A4X06_0g8051</name>
</gene>
<feature type="region of interest" description="Disordered" evidence="1">
    <location>
        <begin position="375"/>
        <end position="428"/>
    </location>
</feature>
<keyword evidence="3" id="KW-1185">Reference proteome</keyword>
<name>A0A8X7MLJ2_9BASI</name>
<sequence length="428" mass="46347">MEQLSRTSERVATLEATNTDLARSNSSLTTLLNKPQSTISTSNVDKDSGGSAAVLHGVDMAMIPSIPLEEFLNAELMMWTQADAQKLHKNRKYGKEEITRDMDGNPIDEDMIDEIETAVQIAAAALDDIELPAWLRNKPRNYELYRTHYLRDLIVICQGLEKRFPVLSWCTQHYKALFWFQEHLKSKCETVSRAKRNALPIEVASKRKRNEATTEPGNAIESSARPSPSKKQNASARSSTNAGKGKQNAREKGTESDDSMTSDEEEKDSIIFRTKANALFTNSSRTTAPARTDPSVSNLARTAAPASSSASRPVARSLNAVGSSRTTPQASASGTGNLNRTIAQGLPASPRRGLTIPTRTSAALDLLVDAASNRLVAPTRSADSRRSVDPPASSTHSSHVRRSSSGSLPLLALSKSGSPTADMRASDV</sequence>
<accession>A0A8X7MLJ2</accession>
<feature type="region of interest" description="Disordered" evidence="1">
    <location>
        <begin position="282"/>
        <end position="355"/>
    </location>
</feature>
<proteinExistence type="predicted"/>
<organism evidence="2 3">
    <name type="scientific">Tilletia controversa</name>
    <name type="common">dwarf bunt fungus</name>
    <dbReference type="NCBI Taxonomy" id="13291"/>
    <lineage>
        <taxon>Eukaryota</taxon>
        <taxon>Fungi</taxon>
        <taxon>Dikarya</taxon>
        <taxon>Basidiomycota</taxon>
        <taxon>Ustilaginomycotina</taxon>
        <taxon>Exobasidiomycetes</taxon>
        <taxon>Tilletiales</taxon>
        <taxon>Tilletiaceae</taxon>
        <taxon>Tilletia</taxon>
    </lineage>
</organism>
<feature type="compositionally biased region" description="Polar residues" evidence="1">
    <location>
        <begin position="282"/>
        <end position="300"/>
    </location>
</feature>
<feature type="compositionally biased region" description="Acidic residues" evidence="1">
    <location>
        <begin position="256"/>
        <end position="267"/>
    </location>
</feature>